<dbReference type="Proteomes" id="UP000034852">
    <property type="component" value="Unassembled WGS sequence"/>
</dbReference>
<feature type="region of interest" description="Disordered" evidence="1">
    <location>
        <begin position="496"/>
        <end position="518"/>
    </location>
</feature>
<evidence type="ECO:0000313" key="2">
    <source>
        <dbReference type="EMBL" id="KKQ35299.1"/>
    </source>
</evidence>
<name>A0A0G0JEV1_9BACT</name>
<sequence length="632" mass="72622">MAIKDQRHMTYELIRTPSPEFDRKVFGEVLPTYLGQNILDQSRGIVPLKEVGSFAGVGAFGNTEIYHGENGHDYCVINVLDYKDANLNDPTKMLTILEESVHYLHFSNNEGFRNLLGLPESMRNARDEVFRRVRKNHGSDAQILEKFIDPTAVEKEIQEFSSRTGIDVANVDKIVGNLSLETAKKAMADLVERLPERDIELFGEIVEIVGAKRKHSTTRDLSFDISYAGTDDRQKLENLWTLLLKKGYEDELVTSGFKADLISDSIENMEATPQELLSKCLAIVDDTTQEIELRALFNVYHTSPDLNTVEYDKILSEQGIAGLKNYVRGKLESMDGQTEYKDSAVERMRDSLQTHWRMRQRRHIAKAKFGMRMLLFDLDLPVGTTPEQLQESHPEYWRALMRQVQADIEVARANGTIDEFIRDRLQSSSDIDVDKFITDDKYSEGLVQEQIKKHRKTGERRDVKGRYPVRTYEPDAQTFTPMLNALQGEVSYQMTEAGSDSPLSDIEQRARKSRNHGNTDADILGEYAIHRELDEKREMLDWLMEPVAKVFTREIVKRMFPGQEIPEINLTDSYMYSRLLTGSPETLKNWLGDLKDWFDYLQQQPDDVRNDALTRFFQANDFGSQSRIVGAR</sequence>
<proteinExistence type="predicted"/>
<reference evidence="2 3" key="1">
    <citation type="journal article" date="2015" name="Nature">
        <title>rRNA introns, odd ribosomes, and small enigmatic genomes across a large radiation of phyla.</title>
        <authorList>
            <person name="Brown C.T."/>
            <person name="Hug L.A."/>
            <person name="Thomas B.C."/>
            <person name="Sharon I."/>
            <person name="Castelle C.J."/>
            <person name="Singh A."/>
            <person name="Wilkins M.J."/>
            <person name="Williams K.H."/>
            <person name="Banfield J.F."/>
        </authorList>
    </citation>
    <scope>NUCLEOTIDE SEQUENCE [LARGE SCALE GENOMIC DNA]</scope>
</reference>
<organism evidence="2 3">
    <name type="scientific">candidate division WS6 bacterium GW2011_GWA2_37_6</name>
    <dbReference type="NCBI Taxonomy" id="1619087"/>
    <lineage>
        <taxon>Bacteria</taxon>
        <taxon>Candidatus Dojkabacteria</taxon>
    </lineage>
</organism>
<dbReference type="AlphaFoldDB" id="A0A0G0JEV1"/>
<comment type="caution">
    <text evidence="2">The sequence shown here is derived from an EMBL/GenBank/DDBJ whole genome shotgun (WGS) entry which is preliminary data.</text>
</comment>
<gene>
    <name evidence="2" type="ORF">US52_C0029G0002</name>
</gene>
<accession>A0A0G0JEV1</accession>
<evidence type="ECO:0000313" key="3">
    <source>
        <dbReference type="Proteomes" id="UP000034852"/>
    </source>
</evidence>
<dbReference type="EMBL" id="LBTH01000029">
    <property type="protein sequence ID" value="KKQ35299.1"/>
    <property type="molecule type" value="Genomic_DNA"/>
</dbReference>
<evidence type="ECO:0000256" key="1">
    <source>
        <dbReference type="SAM" id="MobiDB-lite"/>
    </source>
</evidence>
<protein>
    <submittedName>
        <fullName evidence="2">Uncharacterized protein</fullName>
    </submittedName>
</protein>